<dbReference type="RefSeq" id="WP_073450175.1">
    <property type="nucleotide sequence ID" value="NZ_FRBK01000042.1"/>
</dbReference>
<protein>
    <recommendedName>
        <fullName evidence="2">Pvc16 N-terminal domain-containing protein</fullName>
    </recommendedName>
</protein>
<feature type="region of interest" description="Disordered" evidence="1">
    <location>
        <begin position="34"/>
        <end position="54"/>
    </location>
</feature>
<evidence type="ECO:0000313" key="3">
    <source>
        <dbReference type="EMBL" id="SHN34078.1"/>
    </source>
</evidence>
<evidence type="ECO:0000313" key="4">
    <source>
        <dbReference type="Proteomes" id="UP000184388"/>
    </source>
</evidence>
<reference evidence="4" key="1">
    <citation type="submission" date="2016-11" db="EMBL/GenBank/DDBJ databases">
        <authorList>
            <person name="Jaros S."/>
            <person name="Januszkiewicz K."/>
            <person name="Wedrychowicz H."/>
        </authorList>
    </citation>
    <scope>NUCLEOTIDE SEQUENCE [LARGE SCALE GENOMIC DNA]</scope>
    <source>
        <strain evidence="4">CGMCC 4.3555</strain>
    </source>
</reference>
<dbReference type="Proteomes" id="UP000184388">
    <property type="component" value="Unassembled WGS sequence"/>
</dbReference>
<dbReference type="AlphaFoldDB" id="A0A9X8N9K5"/>
<dbReference type="EMBL" id="FRBK01000042">
    <property type="protein sequence ID" value="SHN34078.1"/>
    <property type="molecule type" value="Genomic_DNA"/>
</dbReference>
<comment type="caution">
    <text evidence="3">The sequence shown here is derived from an EMBL/GenBank/DDBJ whole genome shotgun (WGS) entry which is preliminary data.</text>
</comment>
<feature type="compositionally biased region" description="Low complexity" evidence="1">
    <location>
        <begin position="230"/>
        <end position="245"/>
    </location>
</feature>
<feature type="domain" description="Pvc16 N-terminal" evidence="2">
    <location>
        <begin position="19"/>
        <end position="214"/>
    </location>
</feature>
<proteinExistence type="predicted"/>
<evidence type="ECO:0000259" key="2">
    <source>
        <dbReference type="Pfam" id="PF14065"/>
    </source>
</evidence>
<feature type="region of interest" description="Disordered" evidence="1">
    <location>
        <begin position="219"/>
        <end position="245"/>
    </location>
</feature>
<dbReference type="Pfam" id="PF14065">
    <property type="entry name" value="Pvc16_N"/>
    <property type="match status" value="1"/>
</dbReference>
<dbReference type="InterPro" id="IPR025351">
    <property type="entry name" value="Pvc16_N"/>
</dbReference>
<evidence type="ECO:0000256" key="1">
    <source>
        <dbReference type="SAM" id="MobiDB-lite"/>
    </source>
</evidence>
<accession>A0A9X8N9K5</accession>
<sequence length="245" mass="26696">MDTPSVLPQPLPPVSAITAVDEALRKIVEKAFPSVPADSGQGPEPDSVQVSFKPPTREWSGKVAKPTVNLYLYDLREDLRHRAAGAMRVGPTKSVHPPPPRKEHEPPRFYTLSYMATAWIPSDDAPFSGAPDTHRLLSGLLLAFARRDTLEVRFSKDLEGLGATAELWTALQPDEKHTLSELWTALGNTLQPFIQLAVTLPLDTFTVQERAKPVEHVTLHGPVPDMSRTPAASPAPSSPSAGKRP</sequence>
<gene>
    <name evidence="3" type="ORF">SAMN05216268_1422</name>
</gene>
<organism evidence="3 4">
    <name type="scientific">Streptomyces yunnanensis</name>
    <dbReference type="NCBI Taxonomy" id="156453"/>
    <lineage>
        <taxon>Bacteria</taxon>
        <taxon>Bacillati</taxon>
        <taxon>Actinomycetota</taxon>
        <taxon>Actinomycetes</taxon>
        <taxon>Kitasatosporales</taxon>
        <taxon>Streptomycetaceae</taxon>
        <taxon>Streptomyces</taxon>
    </lineage>
</organism>
<name>A0A9X8N9K5_9ACTN</name>